<dbReference type="InterPro" id="IPR020846">
    <property type="entry name" value="MFS_dom"/>
</dbReference>
<feature type="domain" description="Major facilitator superfamily (MFS) profile" evidence="8">
    <location>
        <begin position="16"/>
        <end position="396"/>
    </location>
</feature>
<feature type="transmembrane region" description="Helical" evidence="7">
    <location>
        <begin position="250"/>
        <end position="271"/>
    </location>
</feature>
<feature type="transmembrane region" description="Helical" evidence="7">
    <location>
        <begin position="337"/>
        <end position="359"/>
    </location>
</feature>
<protein>
    <submittedName>
        <fullName evidence="9">MFS transporter</fullName>
    </submittedName>
</protein>
<dbReference type="InterPro" id="IPR011701">
    <property type="entry name" value="MFS"/>
</dbReference>
<dbReference type="PANTHER" id="PTHR23517">
    <property type="entry name" value="RESISTANCE PROTEIN MDTM, PUTATIVE-RELATED-RELATED"/>
    <property type="match status" value="1"/>
</dbReference>
<dbReference type="PROSITE" id="PS50850">
    <property type="entry name" value="MFS"/>
    <property type="match status" value="1"/>
</dbReference>
<keyword evidence="5 7" id="KW-1133">Transmembrane helix</keyword>
<dbReference type="AlphaFoldDB" id="A0A6J4E860"/>
<evidence type="ECO:0000313" key="9">
    <source>
        <dbReference type="EMBL" id="BCG25635.1"/>
    </source>
</evidence>
<keyword evidence="4 7" id="KW-0812">Transmembrane</keyword>
<sequence length="396" mass="41637">MAQSADTCLDQRHARSGIALLAATLLSFLAASSAPTPLYPVYQAQWSFSPAMLTLVFAIYAFSLLAALLTLGKLSDYLGRRPVILAALLLEMLAMALFIEADGVAWLLAARVMQGFATGMATSVLGAALLDRNPERGPLFNSVAPQLGMACGALGCGMLVEWAPWPLHLVYLVLLLVFAAQASLAWWLPESISRRPGAIASLRPTLKVPPQARGALWRTLPVNVAVWSLGGFYLSLAPSLIRAATGSNSALVGGLAVTALTLSGALSILWLRQHTAQQVLRIATALLLAGVGAMLVAVQAGWLWLFLVASLVAGGGFGSGFLGALRSVMPLAHAHERAGLMATYYVISYLAFCVPALLAGVSARHFGLVATATGFALVLIGLILVALRGVWRAERT</sequence>
<dbReference type="SUPFAM" id="SSF103473">
    <property type="entry name" value="MFS general substrate transporter"/>
    <property type="match status" value="1"/>
</dbReference>
<feature type="transmembrane region" description="Helical" evidence="7">
    <location>
        <begin position="220"/>
        <end position="244"/>
    </location>
</feature>
<dbReference type="GO" id="GO:0022857">
    <property type="term" value="F:transmembrane transporter activity"/>
    <property type="evidence" value="ECO:0007669"/>
    <property type="project" value="InterPro"/>
</dbReference>
<evidence type="ECO:0000256" key="2">
    <source>
        <dbReference type="ARBA" id="ARBA00022448"/>
    </source>
</evidence>
<feature type="transmembrane region" description="Helical" evidence="7">
    <location>
        <begin position="169"/>
        <end position="188"/>
    </location>
</feature>
<feature type="transmembrane region" description="Helical" evidence="7">
    <location>
        <begin position="83"/>
        <end position="99"/>
    </location>
</feature>
<evidence type="ECO:0000256" key="4">
    <source>
        <dbReference type="ARBA" id="ARBA00022692"/>
    </source>
</evidence>
<feature type="transmembrane region" description="Helical" evidence="7">
    <location>
        <begin position="49"/>
        <end position="71"/>
    </location>
</feature>
<comment type="subcellular location">
    <subcellularLocation>
        <location evidence="1">Cell membrane</location>
        <topology evidence="1">Multi-pass membrane protein</topology>
    </subcellularLocation>
</comment>
<dbReference type="PANTHER" id="PTHR23517:SF3">
    <property type="entry name" value="INTEGRAL MEMBRANE TRANSPORT PROTEIN"/>
    <property type="match status" value="1"/>
</dbReference>
<dbReference type="KEGG" id="ptw:TUM18999_38260"/>
<evidence type="ECO:0000259" key="8">
    <source>
        <dbReference type="PROSITE" id="PS50850"/>
    </source>
</evidence>
<organism evidence="9 10">
    <name type="scientific">Pseudomonas tohonis</name>
    <dbReference type="NCBI Taxonomy" id="2725477"/>
    <lineage>
        <taxon>Bacteria</taxon>
        <taxon>Pseudomonadati</taxon>
        <taxon>Pseudomonadota</taxon>
        <taxon>Gammaproteobacteria</taxon>
        <taxon>Pseudomonadales</taxon>
        <taxon>Pseudomonadaceae</taxon>
        <taxon>Pseudomonas</taxon>
    </lineage>
</organism>
<dbReference type="RefSeq" id="WP_173179370.1">
    <property type="nucleotide sequence ID" value="NZ_AP023189.1"/>
</dbReference>
<dbReference type="EMBL" id="AP023189">
    <property type="protein sequence ID" value="BCG25635.1"/>
    <property type="molecule type" value="Genomic_DNA"/>
</dbReference>
<feature type="transmembrane region" description="Helical" evidence="7">
    <location>
        <begin position="365"/>
        <end position="387"/>
    </location>
</feature>
<feature type="transmembrane region" description="Helical" evidence="7">
    <location>
        <begin position="278"/>
        <end position="298"/>
    </location>
</feature>
<dbReference type="Gene3D" id="1.20.1250.20">
    <property type="entry name" value="MFS general substrate transporter like domains"/>
    <property type="match status" value="1"/>
</dbReference>
<dbReference type="GO" id="GO:0005886">
    <property type="term" value="C:plasma membrane"/>
    <property type="evidence" value="ECO:0007669"/>
    <property type="project" value="UniProtKB-SubCell"/>
</dbReference>
<dbReference type="PROSITE" id="PS00216">
    <property type="entry name" value="SUGAR_TRANSPORT_1"/>
    <property type="match status" value="1"/>
</dbReference>
<evidence type="ECO:0000256" key="7">
    <source>
        <dbReference type="SAM" id="Phobius"/>
    </source>
</evidence>
<keyword evidence="2" id="KW-0813">Transport</keyword>
<evidence type="ECO:0000256" key="3">
    <source>
        <dbReference type="ARBA" id="ARBA00022475"/>
    </source>
</evidence>
<feature type="transmembrane region" description="Helical" evidence="7">
    <location>
        <begin position="304"/>
        <end position="325"/>
    </location>
</feature>
<gene>
    <name evidence="9" type="ORF">TUM18999_38260</name>
</gene>
<dbReference type="Pfam" id="PF07690">
    <property type="entry name" value="MFS_1"/>
    <property type="match status" value="1"/>
</dbReference>
<reference evidence="9 10" key="1">
    <citation type="submission" date="2020-05" db="EMBL/GenBank/DDBJ databases">
        <title>Characterization of novel class B3 metallo-beta-lactamase from novel Pseudomonas species.</title>
        <authorList>
            <person name="Yamada K."/>
            <person name="Aoki K."/>
            <person name="Ishii Y."/>
        </authorList>
    </citation>
    <scope>NUCLEOTIDE SEQUENCE [LARGE SCALE GENOMIC DNA]</scope>
    <source>
        <strain evidence="9 10">TUM18999</strain>
    </source>
</reference>
<evidence type="ECO:0000256" key="1">
    <source>
        <dbReference type="ARBA" id="ARBA00004651"/>
    </source>
</evidence>
<evidence type="ECO:0000256" key="5">
    <source>
        <dbReference type="ARBA" id="ARBA00022989"/>
    </source>
</evidence>
<name>A0A6J4E860_9PSED</name>
<evidence type="ECO:0000313" key="10">
    <source>
        <dbReference type="Proteomes" id="UP000509383"/>
    </source>
</evidence>
<accession>A0A6J4E860</accession>
<proteinExistence type="predicted"/>
<keyword evidence="6 7" id="KW-0472">Membrane</keyword>
<evidence type="ECO:0000256" key="6">
    <source>
        <dbReference type="ARBA" id="ARBA00023136"/>
    </source>
</evidence>
<dbReference type="InterPro" id="IPR036259">
    <property type="entry name" value="MFS_trans_sf"/>
</dbReference>
<dbReference type="Proteomes" id="UP000509383">
    <property type="component" value="Chromosome"/>
</dbReference>
<keyword evidence="3" id="KW-1003">Cell membrane</keyword>
<dbReference type="InterPro" id="IPR005829">
    <property type="entry name" value="Sugar_transporter_CS"/>
</dbReference>
<dbReference type="InterPro" id="IPR050171">
    <property type="entry name" value="MFS_Transporters"/>
</dbReference>